<evidence type="ECO:0000256" key="9">
    <source>
        <dbReference type="ARBA" id="ARBA00022630"/>
    </source>
</evidence>
<accession>H7EJS1</accession>
<name>H7EJS1_9SPIR</name>
<feature type="compositionally biased region" description="Basic residues" evidence="20">
    <location>
        <begin position="9"/>
        <end position="25"/>
    </location>
</feature>
<dbReference type="GO" id="GO:0008762">
    <property type="term" value="F:UDP-N-acetylmuramate dehydrogenase activity"/>
    <property type="evidence" value="ECO:0007669"/>
    <property type="project" value="UniProtKB-UniRule"/>
</dbReference>
<evidence type="ECO:0000259" key="21">
    <source>
        <dbReference type="PROSITE" id="PS51387"/>
    </source>
</evidence>
<keyword evidence="10 19" id="KW-0274">FAD</keyword>
<evidence type="ECO:0000256" key="4">
    <source>
        <dbReference type="ARBA" id="ARBA00004752"/>
    </source>
</evidence>
<protein>
    <recommendedName>
        <fullName evidence="6 19">UDP-N-acetylenolpyruvoylglucosamine reductase</fullName>
        <ecNumber evidence="5 19">1.3.1.98</ecNumber>
    </recommendedName>
    <alternativeName>
        <fullName evidence="17 19">UDP-N-acetylmuramate dehydrogenase</fullName>
    </alternativeName>
</protein>
<evidence type="ECO:0000256" key="17">
    <source>
        <dbReference type="ARBA" id="ARBA00031026"/>
    </source>
</evidence>
<dbReference type="GO" id="GO:0071555">
    <property type="term" value="P:cell wall organization"/>
    <property type="evidence" value="ECO:0007669"/>
    <property type="project" value="UniProtKB-KW"/>
</dbReference>
<evidence type="ECO:0000256" key="20">
    <source>
        <dbReference type="SAM" id="MobiDB-lite"/>
    </source>
</evidence>
<feature type="region of interest" description="Disordered" evidence="20">
    <location>
        <begin position="1"/>
        <end position="25"/>
    </location>
</feature>
<dbReference type="HAMAP" id="MF_00037">
    <property type="entry name" value="MurB"/>
    <property type="match status" value="1"/>
</dbReference>
<feature type="active site" evidence="19">
    <location>
        <position position="365"/>
    </location>
</feature>
<proteinExistence type="inferred from homology"/>
<evidence type="ECO:0000256" key="13">
    <source>
        <dbReference type="ARBA" id="ARBA00022984"/>
    </source>
</evidence>
<dbReference type="Gene3D" id="3.30.43.10">
    <property type="entry name" value="Uridine Diphospho-n-acetylenolpyruvylglucosamine Reductase, domain 2"/>
    <property type="match status" value="1"/>
</dbReference>
<dbReference type="InterPro" id="IPR016166">
    <property type="entry name" value="FAD-bd_PCMH"/>
</dbReference>
<dbReference type="AlphaFoldDB" id="H7EJS1"/>
<keyword evidence="23" id="KW-1185">Reference proteome</keyword>
<dbReference type="GO" id="GO:0005829">
    <property type="term" value="C:cytosol"/>
    <property type="evidence" value="ECO:0007669"/>
    <property type="project" value="TreeGrafter"/>
</dbReference>
<dbReference type="InterPro" id="IPR006094">
    <property type="entry name" value="Oxid_FAD_bind_N"/>
</dbReference>
<dbReference type="UniPathway" id="UPA00219"/>
<dbReference type="InterPro" id="IPR036635">
    <property type="entry name" value="MurB_C_sf"/>
</dbReference>
<dbReference type="eggNOG" id="COG0812">
    <property type="taxonomic scope" value="Bacteria"/>
</dbReference>
<dbReference type="STRING" id="907348.TresaDRAFT_2171"/>
<dbReference type="EC" id="1.3.1.98" evidence="5 19"/>
<feature type="active site" description="Proton donor" evidence="19">
    <location>
        <position position="292"/>
    </location>
</feature>
<dbReference type="Pfam" id="PF02873">
    <property type="entry name" value="MurB_C"/>
    <property type="match status" value="1"/>
</dbReference>
<evidence type="ECO:0000256" key="5">
    <source>
        <dbReference type="ARBA" id="ARBA00012518"/>
    </source>
</evidence>
<dbReference type="GO" id="GO:0051301">
    <property type="term" value="P:cell division"/>
    <property type="evidence" value="ECO:0007669"/>
    <property type="project" value="UniProtKB-KW"/>
</dbReference>
<evidence type="ECO:0000256" key="15">
    <source>
        <dbReference type="ARBA" id="ARBA00023306"/>
    </source>
</evidence>
<evidence type="ECO:0000313" key="22">
    <source>
        <dbReference type="EMBL" id="EIC02191.1"/>
    </source>
</evidence>
<dbReference type="GO" id="GO:0009252">
    <property type="term" value="P:peptidoglycan biosynthetic process"/>
    <property type="evidence" value="ECO:0007669"/>
    <property type="project" value="UniProtKB-UniRule"/>
</dbReference>
<evidence type="ECO:0000256" key="18">
    <source>
        <dbReference type="ARBA" id="ARBA00048914"/>
    </source>
</evidence>
<keyword evidence="15 19" id="KW-0131">Cell cycle</keyword>
<evidence type="ECO:0000256" key="19">
    <source>
        <dbReference type="HAMAP-Rule" id="MF_00037"/>
    </source>
</evidence>
<evidence type="ECO:0000256" key="10">
    <source>
        <dbReference type="ARBA" id="ARBA00022827"/>
    </source>
</evidence>
<keyword evidence="7 19" id="KW-0963">Cytoplasm</keyword>
<dbReference type="GO" id="GO:0008360">
    <property type="term" value="P:regulation of cell shape"/>
    <property type="evidence" value="ECO:0007669"/>
    <property type="project" value="UniProtKB-KW"/>
</dbReference>
<dbReference type="InterPro" id="IPR036318">
    <property type="entry name" value="FAD-bd_PCMH-like_sf"/>
</dbReference>
<keyword evidence="14 19" id="KW-0560">Oxidoreductase</keyword>
<evidence type="ECO:0000256" key="7">
    <source>
        <dbReference type="ARBA" id="ARBA00022490"/>
    </source>
</evidence>
<dbReference type="EMBL" id="AGRW01000042">
    <property type="protein sequence ID" value="EIC02191.1"/>
    <property type="molecule type" value="Genomic_DNA"/>
</dbReference>
<evidence type="ECO:0000256" key="11">
    <source>
        <dbReference type="ARBA" id="ARBA00022857"/>
    </source>
</evidence>
<comment type="subcellular location">
    <subcellularLocation>
        <location evidence="3 19">Cytoplasm</location>
    </subcellularLocation>
</comment>
<comment type="caution">
    <text evidence="19">Lacks conserved residue(s) required for the propagation of feature annotation.</text>
</comment>
<dbReference type="PANTHER" id="PTHR21071">
    <property type="entry name" value="UDP-N-ACETYLENOLPYRUVOYLGLUCOSAMINE REDUCTASE"/>
    <property type="match status" value="1"/>
</dbReference>
<keyword evidence="11 19" id="KW-0521">NADP</keyword>
<comment type="cofactor">
    <cofactor evidence="1 19">
        <name>FAD</name>
        <dbReference type="ChEBI" id="CHEBI:57692"/>
    </cofactor>
</comment>
<keyword evidence="13 19" id="KW-0573">Peptidoglycan synthesis</keyword>
<dbReference type="Gene3D" id="3.90.78.10">
    <property type="entry name" value="UDP-N-acetylenolpyruvoylglucosamine reductase, C-terminal domain"/>
    <property type="match status" value="1"/>
</dbReference>
<evidence type="ECO:0000256" key="14">
    <source>
        <dbReference type="ARBA" id="ARBA00023002"/>
    </source>
</evidence>
<gene>
    <name evidence="19" type="primary">murB</name>
    <name evidence="22" type="ORF">TresaDRAFT_2171</name>
</gene>
<dbReference type="PROSITE" id="PS51387">
    <property type="entry name" value="FAD_PCMH"/>
    <property type="match status" value="1"/>
</dbReference>
<keyword evidence="16 19" id="KW-0961">Cell wall biogenesis/degradation</keyword>
<evidence type="ECO:0000313" key="23">
    <source>
        <dbReference type="Proteomes" id="UP000003571"/>
    </source>
</evidence>
<dbReference type="InterPro" id="IPR016167">
    <property type="entry name" value="FAD-bd_PCMH_sub1"/>
</dbReference>
<comment type="caution">
    <text evidence="22">The sequence shown here is derived from an EMBL/GenBank/DDBJ whole genome shotgun (WGS) entry which is preliminary data.</text>
</comment>
<evidence type="ECO:0000256" key="12">
    <source>
        <dbReference type="ARBA" id="ARBA00022960"/>
    </source>
</evidence>
<dbReference type="NCBIfam" id="TIGR00179">
    <property type="entry name" value="murB"/>
    <property type="match status" value="1"/>
</dbReference>
<sequence length="369" mass="40308">MHGAQTRVAGRRNPKFRVKNAGTGRKKNGRAGGFSITILEMFVIMDAMVSQISFNDYFRARFRGNIKTDEPMVKHTTMRVGGDAPIFLEPEDEESLVFAVTYCTQGGIPFFILGGGSNVIAGDKIDFAVISTKTIRGIERVESAAQGLYRKAMSIGKSECTLRFGAGLTWGAICAHCKKEKLLGVEKFSGLPGTVGGAVSMNATCFGFSACDRLVSVRYLDLDDLKLKEYTKSEIDFGYKRSPFQRGKLVLSADFTLEKDDSKSDEEMTRIYQEALGERAARGHFMAASAGSIFKNIPEKEIIAGKLIDECGLKGTKIGGAKVADFHGNFIINPNGTASSADVRSLIELVREEVRRKTGIELECEVVFA</sequence>
<comment type="pathway">
    <text evidence="4 19">Cell wall biogenesis; peptidoglycan biosynthesis.</text>
</comment>
<comment type="function">
    <text evidence="2 19">Cell wall formation.</text>
</comment>
<feature type="domain" description="FAD-binding PCMH-type" evidence="21">
    <location>
        <begin position="80"/>
        <end position="260"/>
    </location>
</feature>
<dbReference type="SUPFAM" id="SSF56194">
    <property type="entry name" value="Uridine diphospho-N-Acetylenolpyruvylglucosamine reductase, MurB, C-terminal domain"/>
    <property type="match status" value="1"/>
</dbReference>
<keyword evidence="9 19" id="KW-0285">Flavoprotein</keyword>
<dbReference type="SUPFAM" id="SSF56176">
    <property type="entry name" value="FAD-binding/transporter-associated domain-like"/>
    <property type="match status" value="1"/>
</dbReference>
<dbReference type="Pfam" id="PF01565">
    <property type="entry name" value="FAD_binding_4"/>
    <property type="match status" value="1"/>
</dbReference>
<dbReference type="PANTHER" id="PTHR21071:SF4">
    <property type="entry name" value="UDP-N-ACETYLENOLPYRUVOYLGLUCOSAMINE REDUCTASE"/>
    <property type="match status" value="1"/>
</dbReference>
<dbReference type="InterPro" id="IPR011601">
    <property type="entry name" value="MurB_C"/>
</dbReference>
<dbReference type="GO" id="GO:0071949">
    <property type="term" value="F:FAD binding"/>
    <property type="evidence" value="ECO:0007669"/>
    <property type="project" value="InterPro"/>
</dbReference>
<organism evidence="22 23">
    <name type="scientific">Treponema saccharophilum DSM 2985</name>
    <dbReference type="NCBI Taxonomy" id="907348"/>
    <lineage>
        <taxon>Bacteria</taxon>
        <taxon>Pseudomonadati</taxon>
        <taxon>Spirochaetota</taxon>
        <taxon>Spirochaetia</taxon>
        <taxon>Spirochaetales</taxon>
        <taxon>Treponemataceae</taxon>
        <taxon>Treponema</taxon>
    </lineage>
</organism>
<dbReference type="InterPro" id="IPR003170">
    <property type="entry name" value="MurB"/>
</dbReference>
<evidence type="ECO:0000256" key="3">
    <source>
        <dbReference type="ARBA" id="ARBA00004496"/>
    </source>
</evidence>
<dbReference type="PATRIC" id="fig|907348.3.peg.1118"/>
<comment type="similarity">
    <text evidence="19">Belongs to the MurB family.</text>
</comment>
<comment type="catalytic activity">
    <reaction evidence="18 19">
        <text>UDP-N-acetyl-alpha-D-muramate + NADP(+) = UDP-N-acetyl-3-O-(1-carboxyvinyl)-alpha-D-glucosamine + NADPH + H(+)</text>
        <dbReference type="Rhea" id="RHEA:12248"/>
        <dbReference type="ChEBI" id="CHEBI:15378"/>
        <dbReference type="ChEBI" id="CHEBI:57783"/>
        <dbReference type="ChEBI" id="CHEBI:58349"/>
        <dbReference type="ChEBI" id="CHEBI:68483"/>
        <dbReference type="ChEBI" id="CHEBI:70757"/>
        <dbReference type="EC" id="1.3.1.98"/>
    </reaction>
</comment>
<reference evidence="22 23" key="1">
    <citation type="submission" date="2011-09" db="EMBL/GenBank/DDBJ databases">
        <title>The draft genome of Treponema saccharophilum DSM 2985.</title>
        <authorList>
            <consortium name="US DOE Joint Genome Institute (JGI-PGF)"/>
            <person name="Lucas S."/>
            <person name="Copeland A."/>
            <person name="Lapidus A."/>
            <person name="Glavina del Rio T."/>
            <person name="Dalin E."/>
            <person name="Tice H."/>
            <person name="Bruce D."/>
            <person name="Goodwin L."/>
            <person name="Pitluck S."/>
            <person name="Peters L."/>
            <person name="Kyrpides N."/>
            <person name="Mavromatis K."/>
            <person name="Ivanova N."/>
            <person name="Markowitz V."/>
            <person name="Cheng J.-F."/>
            <person name="Hugenholtz P."/>
            <person name="Woyke T."/>
            <person name="Wu D."/>
            <person name="Gronow S."/>
            <person name="Wellnitz S."/>
            <person name="Brambilla E."/>
            <person name="Klenk H.-P."/>
            <person name="Eisen J.A."/>
        </authorList>
    </citation>
    <scope>NUCLEOTIDE SEQUENCE [LARGE SCALE GENOMIC DNA]</scope>
    <source>
        <strain evidence="22 23">DSM 2985</strain>
    </source>
</reference>
<evidence type="ECO:0000256" key="8">
    <source>
        <dbReference type="ARBA" id="ARBA00022618"/>
    </source>
</evidence>
<evidence type="ECO:0000256" key="1">
    <source>
        <dbReference type="ARBA" id="ARBA00001974"/>
    </source>
</evidence>
<dbReference type="Proteomes" id="UP000003571">
    <property type="component" value="Unassembled WGS sequence"/>
</dbReference>
<evidence type="ECO:0000256" key="6">
    <source>
        <dbReference type="ARBA" id="ARBA00015188"/>
    </source>
</evidence>
<keyword evidence="8 19" id="KW-0132">Cell division</keyword>
<dbReference type="InterPro" id="IPR016169">
    <property type="entry name" value="FAD-bd_PCMH_sub2"/>
</dbReference>
<keyword evidence="12 19" id="KW-0133">Cell shape</keyword>
<evidence type="ECO:0000256" key="2">
    <source>
        <dbReference type="ARBA" id="ARBA00003921"/>
    </source>
</evidence>
<evidence type="ECO:0000256" key="16">
    <source>
        <dbReference type="ARBA" id="ARBA00023316"/>
    </source>
</evidence>
<dbReference type="Gene3D" id="3.30.465.10">
    <property type="match status" value="1"/>
</dbReference>